<accession>A0A418MV54</accession>
<organism evidence="3 4">
    <name type="scientific">Micromonospora radicis</name>
    <dbReference type="NCBI Taxonomy" id="1894971"/>
    <lineage>
        <taxon>Bacteria</taxon>
        <taxon>Bacillati</taxon>
        <taxon>Actinomycetota</taxon>
        <taxon>Actinomycetes</taxon>
        <taxon>Micromonosporales</taxon>
        <taxon>Micromonosporaceae</taxon>
        <taxon>Micromonospora</taxon>
    </lineage>
</organism>
<gene>
    <name evidence="3" type="ORF">D2L64_12525</name>
</gene>
<feature type="compositionally biased region" description="Low complexity" evidence="1">
    <location>
        <begin position="281"/>
        <end position="295"/>
    </location>
</feature>
<sequence length="349" mass="35675">MRAGDLLRQLDQRLLPRLATVLTRLGQGSARTPLLGWVAVLSCAAVLATAVFATGGGPLSDRTVGEVTRVGVADGDSIPGYERTAAADLAALTGATALAEGTYALVSLSAYLTPQSLAAVVGDVGVAVVFGRVPLPDRQTEIVRIPAQRLPEDVTAGMAALAQRKDREAADYRSRAAALGGGGPQERELRQLYVSGAQVAAAEASAYRSGCACVYALVVRAEPAVLRGVAARPGVRVVDPAPEVRRLERTVFTPPLPEQRDVARPPVDRDPAPEPLPGAVSGSPTPSPTLSWSPSAPDPAPENRTPAVPDVTDSSPSSAGSPPTSPSAPPAPPATSADAVLAGEPDPTP</sequence>
<feature type="compositionally biased region" description="Basic and acidic residues" evidence="1">
    <location>
        <begin position="258"/>
        <end position="272"/>
    </location>
</feature>
<protein>
    <submittedName>
        <fullName evidence="3">Uncharacterized protein</fullName>
    </submittedName>
</protein>
<evidence type="ECO:0000256" key="1">
    <source>
        <dbReference type="SAM" id="MobiDB-lite"/>
    </source>
</evidence>
<keyword evidence="4" id="KW-1185">Reference proteome</keyword>
<keyword evidence="2" id="KW-0812">Transmembrane</keyword>
<feature type="region of interest" description="Disordered" evidence="1">
    <location>
        <begin position="249"/>
        <end position="349"/>
    </location>
</feature>
<name>A0A418MV54_9ACTN</name>
<proteinExistence type="predicted"/>
<evidence type="ECO:0000256" key="2">
    <source>
        <dbReference type="SAM" id="Phobius"/>
    </source>
</evidence>
<reference evidence="3 4" key="1">
    <citation type="submission" date="2018-08" db="EMBL/GenBank/DDBJ databases">
        <title>Jishengella sp. nov., isolated from a root of Azadirachta indica A. Juss. var. siamensis Valenton.</title>
        <authorList>
            <person name="Kuncharoen N."/>
            <person name="Tanasupawat S."/>
            <person name="Kudo T."/>
            <person name="Ohkuma M."/>
        </authorList>
    </citation>
    <scope>NUCLEOTIDE SEQUENCE [LARGE SCALE GENOMIC DNA]</scope>
    <source>
        <strain evidence="3 4">AZ1-13</strain>
    </source>
</reference>
<evidence type="ECO:0000313" key="3">
    <source>
        <dbReference type="EMBL" id="RIV38368.1"/>
    </source>
</evidence>
<feature type="transmembrane region" description="Helical" evidence="2">
    <location>
        <begin position="34"/>
        <end position="53"/>
    </location>
</feature>
<dbReference type="Proteomes" id="UP000283832">
    <property type="component" value="Unassembled WGS sequence"/>
</dbReference>
<feature type="compositionally biased region" description="Pro residues" evidence="1">
    <location>
        <begin position="323"/>
        <end position="333"/>
    </location>
</feature>
<evidence type="ECO:0000313" key="4">
    <source>
        <dbReference type="Proteomes" id="UP000283832"/>
    </source>
</evidence>
<dbReference type="RefSeq" id="WP_119575588.1">
    <property type="nucleotide sequence ID" value="NZ_QXEC01000010.1"/>
</dbReference>
<keyword evidence="2" id="KW-0472">Membrane</keyword>
<dbReference type="EMBL" id="QXEC01000010">
    <property type="protein sequence ID" value="RIV38368.1"/>
    <property type="molecule type" value="Genomic_DNA"/>
</dbReference>
<dbReference type="AlphaFoldDB" id="A0A418MV54"/>
<keyword evidence="2" id="KW-1133">Transmembrane helix</keyword>
<comment type="caution">
    <text evidence="3">The sequence shown here is derived from an EMBL/GenBank/DDBJ whole genome shotgun (WGS) entry which is preliminary data.</text>
</comment>
<dbReference type="OrthoDB" id="3385742at2"/>